<protein>
    <submittedName>
        <fullName evidence="7">Tetratricopeptide repeat protein</fullName>
    </submittedName>
</protein>
<dbReference type="Gene3D" id="1.25.40.10">
    <property type="entry name" value="Tetratricopeptide repeat domain"/>
    <property type="match status" value="2"/>
</dbReference>
<proteinExistence type="inferred from homology"/>
<dbReference type="PANTHER" id="PTHR46630">
    <property type="entry name" value="TETRATRICOPEPTIDE REPEAT PROTEIN 29"/>
    <property type="match status" value="1"/>
</dbReference>
<evidence type="ECO:0000256" key="1">
    <source>
        <dbReference type="ARBA" id="ARBA00004496"/>
    </source>
</evidence>
<sequence>MSVKANQTELAAALSRALKSAECGSPPLPELASEWVKQARSDAHLHGMALDILGHAHQHLSAHRAAQDAFAAAIEQYQQAGSQQSATNTLILLGTSLLLSEEPLRALEQWSNALELARETQNLAQCARVYLAIGQVYIGFGEDKVALEYNQKALKMAKLLADDRLACETHLYVVNDYLRMKRYAQALAELDCAEQLLTHPNKIWAAEIIYYRGAIHAQQGLFSQAKIELETAYDLSFDNDNLWGQVQALATLGEVLLALHAENTVVILQQALSLAERIQLRSVVERCNRALIQCYLDNQQLEPALSLLAKTCQAHSPKVIHISTQHQQRILELENRSSILQLQRELVV</sequence>
<evidence type="ECO:0000313" key="8">
    <source>
        <dbReference type="Proteomes" id="UP000825679"/>
    </source>
</evidence>
<accession>A0ABX8Z3F2</accession>
<dbReference type="Pfam" id="PF13424">
    <property type="entry name" value="TPR_12"/>
    <property type="match status" value="1"/>
</dbReference>
<dbReference type="PANTHER" id="PTHR46630:SF1">
    <property type="entry name" value="TETRATRICOPEPTIDE REPEAT PROTEIN 29"/>
    <property type="match status" value="1"/>
</dbReference>
<dbReference type="SUPFAM" id="SSF48452">
    <property type="entry name" value="TPR-like"/>
    <property type="match status" value="2"/>
</dbReference>
<feature type="repeat" description="TPR" evidence="6">
    <location>
        <begin position="127"/>
        <end position="160"/>
    </location>
</feature>
<comment type="subcellular location">
    <subcellularLocation>
        <location evidence="1">Cytoplasm</location>
    </subcellularLocation>
</comment>
<evidence type="ECO:0000256" key="3">
    <source>
        <dbReference type="ARBA" id="ARBA00022737"/>
    </source>
</evidence>
<keyword evidence="4 6" id="KW-0802">TPR repeat</keyword>
<keyword evidence="2" id="KW-0963">Cytoplasm</keyword>
<keyword evidence="8" id="KW-1185">Reference proteome</keyword>
<evidence type="ECO:0000256" key="4">
    <source>
        <dbReference type="ARBA" id="ARBA00022803"/>
    </source>
</evidence>
<organism evidence="7 8">
    <name type="scientific">Deefgea tanakiae</name>
    <dbReference type="NCBI Taxonomy" id="2865840"/>
    <lineage>
        <taxon>Bacteria</taxon>
        <taxon>Pseudomonadati</taxon>
        <taxon>Pseudomonadota</taxon>
        <taxon>Betaproteobacteria</taxon>
        <taxon>Neisseriales</taxon>
        <taxon>Chitinibacteraceae</taxon>
        <taxon>Deefgea</taxon>
    </lineage>
</organism>
<name>A0ABX8Z3F2_9NEIS</name>
<evidence type="ECO:0000313" key="7">
    <source>
        <dbReference type="EMBL" id="QZA77113.1"/>
    </source>
</evidence>
<dbReference type="Proteomes" id="UP000825679">
    <property type="component" value="Chromosome"/>
</dbReference>
<reference evidence="7 8" key="1">
    <citation type="submission" date="2021-08" db="EMBL/GenBank/DDBJ databases">
        <title>complete genome sequencing of Deefgea sp. D25.</title>
        <authorList>
            <person name="Bae J.-W."/>
            <person name="Gim D.-H."/>
        </authorList>
    </citation>
    <scope>NUCLEOTIDE SEQUENCE [LARGE SCALE GENOMIC DNA]</scope>
    <source>
        <strain evidence="7 8">D25</strain>
    </source>
</reference>
<dbReference type="InterPro" id="IPR019734">
    <property type="entry name" value="TPR_rpt"/>
</dbReference>
<evidence type="ECO:0000256" key="5">
    <source>
        <dbReference type="ARBA" id="ARBA00038253"/>
    </source>
</evidence>
<keyword evidence="3" id="KW-0677">Repeat</keyword>
<dbReference type="InterPro" id="IPR051476">
    <property type="entry name" value="Bac_ResReg_Asp_Phosphatase"/>
</dbReference>
<dbReference type="RefSeq" id="WP_221005497.1">
    <property type="nucleotide sequence ID" value="NZ_CP081150.1"/>
</dbReference>
<dbReference type="EMBL" id="CP081150">
    <property type="protein sequence ID" value="QZA77113.1"/>
    <property type="molecule type" value="Genomic_DNA"/>
</dbReference>
<evidence type="ECO:0000256" key="6">
    <source>
        <dbReference type="PROSITE-ProRule" id="PRU00339"/>
    </source>
</evidence>
<gene>
    <name evidence="7" type="ORF">K4H28_12570</name>
</gene>
<dbReference type="PROSITE" id="PS50005">
    <property type="entry name" value="TPR"/>
    <property type="match status" value="1"/>
</dbReference>
<evidence type="ECO:0000256" key="2">
    <source>
        <dbReference type="ARBA" id="ARBA00022490"/>
    </source>
</evidence>
<dbReference type="InterPro" id="IPR011990">
    <property type="entry name" value="TPR-like_helical_dom_sf"/>
</dbReference>
<comment type="similarity">
    <text evidence="5">Belongs to the Rap family.</text>
</comment>